<gene>
    <name evidence="6" type="ORF">D8Y23_11330</name>
</gene>
<dbReference type="Proteomes" id="UP000285970">
    <property type="component" value="Unassembled WGS sequence"/>
</dbReference>
<dbReference type="PANTHER" id="PTHR43537">
    <property type="entry name" value="TRANSCRIPTIONAL REGULATOR, GNTR FAMILY"/>
    <property type="match status" value="1"/>
</dbReference>
<evidence type="ECO:0000256" key="1">
    <source>
        <dbReference type="ARBA" id="ARBA00023015"/>
    </source>
</evidence>
<dbReference type="SUPFAM" id="SSF46785">
    <property type="entry name" value="Winged helix' DNA-binding domain"/>
    <property type="match status" value="1"/>
</dbReference>
<dbReference type="OrthoDB" id="9816161at2"/>
<feature type="region of interest" description="Disordered" evidence="4">
    <location>
        <begin position="1"/>
        <end position="26"/>
    </location>
</feature>
<dbReference type="InterPro" id="IPR011711">
    <property type="entry name" value="GntR_C"/>
</dbReference>
<dbReference type="PROSITE" id="PS50949">
    <property type="entry name" value="HTH_GNTR"/>
    <property type="match status" value="1"/>
</dbReference>
<dbReference type="RefSeq" id="WP_128218230.1">
    <property type="nucleotide sequence ID" value="NZ_RBZY01000039.1"/>
</dbReference>
<dbReference type="SMART" id="SM00895">
    <property type="entry name" value="FCD"/>
    <property type="match status" value="1"/>
</dbReference>
<feature type="domain" description="HTH gntR-type" evidence="5">
    <location>
        <begin position="39"/>
        <end position="106"/>
    </location>
</feature>
<dbReference type="PANTHER" id="PTHR43537:SF24">
    <property type="entry name" value="GLUCONATE OPERON TRANSCRIPTIONAL REPRESSOR"/>
    <property type="match status" value="1"/>
</dbReference>
<keyword evidence="2" id="KW-0238">DNA-binding</keyword>
<dbReference type="InterPro" id="IPR036390">
    <property type="entry name" value="WH_DNA-bd_sf"/>
</dbReference>
<sequence>MVTDGTRPRGAATGTLSTSTSGAISGAAATSRSTRIDAPSLVAMAADAVRNMILAGDLAPGDRLIEERLTEELDISRPPLREALRLLENEGIIERMPRRGAIVKTLTDQDVREILAIRAALERLAFETGIPVSDDSRLEPARLALDDMERCAREQDRGNLVRAGYAFHSALIRIAGNRRLEDIYASVQQQILLCMSRNLITRERFFEGLEEHVARHRHLLELVESGDAQAALRELAAHGANSFQSAPAAE</sequence>
<evidence type="ECO:0000256" key="3">
    <source>
        <dbReference type="ARBA" id="ARBA00023163"/>
    </source>
</evidence>
<dbReference type="Pfam" id="PF07729">
    <property type="entry name" value="FCD"/>
    <property type="match status" value="1"/>
</dbReference>
<dbReference type="InterPro" id="IPR000524">
    <property type="entry name" value="Tscrpt_reg_HTH_GntR"/>
</dbReference>
<evidence type="ECO:0000259" key="5">
    <source>
        <dbReference type="PROSITE" id="PS50949"/>
    </source>
</evidence>
<dbReference type="Gene3D" id="1.20.120.530">
    <property type="entry name" value="GntR ligand-binding domain-like"/>
    <property type="match status" value="1"/>
</dbReference>
<accession>A0A3S3MWU0</accession>
<keyword evidence="1" id="KW-0805">Transcription regulation</keyword>
<dbReference type="GO" id="GO:0003700">
    <property type="term" value="F:DNA-binding transcription factor activity"/>
    <property type="evidence" value="ECO:0007669"/>
    <property type="project" value="InterPro"/>
</dbReference>
<comment type="caution">
    <text evidence="6">The sequence shown here is derived from an EMBL/GenBank/DDBJ whole genome shotgun (WGS) entry which is preliminary data.</text>
</comment>
<keyword evidence="3" id="KW-0804">Transcription</keyword>
<evidence type="ECO:0000256" key="2">
    <source>
        <dbReference type="ARBA" id="ARBA00023125"/>
    </source>
</evidence>
<feature type="compositionally biased region" description="Low complexity" evidence="4">
    <location>
        <begin position="9"/>
        <end position="26"/>
    </location>
</feature>
<evidence type="ECO:0000256" key="4">
    <source>
        <dbReference type="SAM" id="MobiDB-lite"/>
    </source>
</evidence>
<organism evidence="6 7">
    <name type="scientific">Microbacterium enclense</name>
    <dbReference type="NCBI Taxonomy" id="993073"/>
    <lineage>
        <taxon>Bacteria</taxon>
        <taxon>Bacillati</taxon>
        <taxon>Actinomycetota</taxon>
        <taxon>Actinomycetes</taxon>
        <taxon>Micrococcales</taxon>
        <taxon>Microbacteriaceae</taxon>
        <taxon>Microbacterium</taxon>
    </lineage>
</organism>
<dbReference type="GO" id="GO:0003677">
    <property type="term" value="F:DNA binding"/>
    <property type="evidence" value="ECO:0007669"/>
    <property type="project" value="UniProtKB-KW"/>
</dbReference>
<dbReference type="AlphaFoldDB" id="A0A3S3MWU0"/>
<dbReference type="SMART" id="SM00345">
    <property type="entry name" value="HTH_GNTR"/>
    <property type="match status" value="1"/>
</dbReference>
<proteinExistence type="predicted"/>
<reference evidence="6 7" key="1">
    <citation type="journal article" date="2018" name="Front. Microbiol.">
        <title>Novel Insights Into Bacterial Dimethylsulfoniopropionate Catabolism in the East China Sea.</title>
        <authorList>
            <person name="Liu J."/>
            <person name="Liu J."/>
            <person name="Zhang S.H."/>
            <person name="Liang J."/>
            <person name="Lin H."/>
            <person name="Song D."/>
            <person name="Yang G.P."/>
            <person name="Todd J.D."/>
            <person name="Zhang X.H."/>
        </authorList>
    </citation>
    <scope>NUCLEOTIDE SEQUENCE [LARGE SCALE GENOMIC DNA]</scope>
    <source>
        <strain evidence="6 7">ZYFD042</strain>
    </source>
</reference>
<dbReference type="Gene3D" id="1.10.10.10">
    <property type="entry name" value="Winged helix-like DNA-binding domain superfamily/Winged helix DNA-binding domain"/>
    <property type="match status" value="1"/>
</dbReference>
<evidence type="ECO:0000313" key="6">
    <source>
        <dbReference type="EMBL" id="RWR17513.1"/>
    </source>
</evidence>
<dbReference type="CDD" id="cd07377">
    <property type="entry name" value="WHTH_GntR"/>
    <property type="match status" value="1"/>
</dbReference>
<name>A0A3S3MWU0_9MICO</name>
<dbReference type="Pfam" id="PF00392">
    <property type="entry name" value="GntR"/>
    <property type="match status" value="1"/>
</dbReference>
<dbReference type="InterPro" id="IPR008920">
    <property type="entry name" value="TF_FadR/GntR_C"/>
</dbReference>
<protein>
    <submittedName>
        <fullName evidence="6">GntR family transcriptional regulator</fullName>
    </submittedName>
</protein>
<dbReference type="EMBL" id="RBZY01000039">
    <property type="protein sequence ID" value="RWR17513.1"/>
    <property type="molecule type" value="Genomic_DNA"/>
</dbReference>
<evidence type="ECO:0000313" key="7">
    <source>
        <dbReference type="Proteomes" id="UP000285970"/>
    </source>
</evidence>
<dbReference type="InterPro" id="IPR036388">
    <property type="entry name" value="WH-like_DNA-bd_sf"/>
</dbReference>
<dbReference type="SUPFAM" id="SSF48008">
    <property type="entry name" value="GntR ligand-binding domain-like"/>
    <property type="match status" value="1"/>
</dbReference>